<feature type="non-terminal residue" evidence="2">
    <location>
        <position position="1"/>
    </location>
</feature>
<evidence type="ECO:0000313" key="2">
    <source>
        <dbReference type="EMBL" id="GIL79186.1"/>
    </source>
</evidence>
<protein>
    <submittedName>
        <fullName evidence="2">Uncharacterized protein</fullName>
    </submittedName>
</protein>
<name>A0A8J4CB16_9CHLO</name>
<feature type="compositionally biased region" description="Polar residues" evidence="1">
    <location>
        <begin position="54"/>
        <end position="64"/>
    </location>
</feature>
<organism evidence="2 3">
    <name type="scientific">Volvox reticuliferus</name>
    <dbReference type="NCBI Taxonomy" id="1737510"/>
    <lineage>
        <taxon>Eukaryota</taxon>
        <taxon>Viridiplantae</taxon>
        <taxon>Chlorophyta</taxon>
        <taxon>core chlorophytes</taxon>
        <taxon>Chlorophyceae</taxon>
        <taxon>CS clade</taxon>
        <taxon>Chlamydomonadales</taxon>
        <taxon>Volvocaceae</taxon>
        <taxon>Volvox</taxon>
    </lineage>
</organism>
<feature type="compositionally biased region" description="Low complexity" evidence="1">
    <location>
        <begin position="65"/>
        <end position="76"/>
    </location>
</feature>
<reference evidence="2" key="1">
    <citation type="journal article" date="2021" name="Proc. Natl. Acad. Sci. U.S.A.">
        <title>Three genomes in the algal genus Volvox reveal the fate of a haploid sex-determining region after a transition to homothallism.</title>
        <authorList>
            <person name="Yamamoto K."/>
            <person name="Hamaji T."/>
            <person name="Kawai-Toyooka H."/>
            <person name="Matsuzaki R."/>
            <person name="Takahashi F."/>
            <person name="Nishimura Y."/>
            <person name="Kawachi M."/>
            <person name="Noguchi H."/>
            <person name="Minakuchi Y."/>
            <person name="Umen J.G."/>
            <person name="Toyoda A."/>
            <person name="Nozaki H."/>
        </authorList>
    </citation>
    <scope>NUCLEOTIDE SEQUENCE</scope>
    <source>
        <strain evidence="2">NIES-3786</strain>
    </source>
</reference>
<feature type="region of interest" description="Disordered" evidence="1">
    <location>
        <begin position="45"/>
        <end position="76"/>
    </location>
</feature>
<gene>
    <name evidence="2" type="ORF">Vretifemale_8535</name>
</gene>
<comment type="caution">
    <text evidence="2">The sequence shown here is derived from an EMBL/GenBank/DDBJ whole genome shotgun (WGS) entry which is preliminary data.</text>
</comment>
<sequence>LVWEQLRWCSKWQQMRQVYDNLLRAEAAALTEAQAGQAMQATKVAAAGDDLDRSSSTMGSNTDVSNSSCSGDSSASISIDRLTTSGTSATSRNCAPGLLSRDETYAFLLQLQDFYHLQLDQKELEELQ</sequence>
<dbReference type="AlphaFoldDB" id="A0A8J4CB16"/>
<feature type="non-terminal residue" evidence="2">
    <location>
        <position position="128"/>
    </location>
</feature>
<keyword evidence="3" id="KW-1185">Reference proteome</keyword>
<dbReference type="EMBL" id="BNCP01000015">
    <property type="protein sequence ID" value="GIL79186.1"/>
    <property type="molecule type" value="Genomic_DNA"/>
</dbReference>
<evidence type="ECO:0000256" key="1">
    <source>
        <dbReference type="SAM" id="MobiDB-lite"/>
    </source>
</evidence>
<proteinExistence type="predicted"/>
<dbReference type="Proteomes" id="UP000747110">
    <property type="component" value="Unassembled WGS sequence"/>
</dbReference>
<evidence type="ECO:0000313" key="3">
    <source>
        <dbReference type="Proteomes" id="UP000747110"/>
    </source>
</evidence>
<accession>A0A8J4CB16</accession>